<evidence type="ECO:0000313" key="6">
    <source>
        <dbReference type="Proteomes" id="UP000186879"/>
    </source>
</evidence>
<evidence type="ECO:0000313" key="7">
    <source>
        <dbReference type="Proteomes" id="UP000198669"/>
    </source>
</evidence>
<dbReference type="AlphaFoldDB" id="A0A1L3Q0K0"/>
<dbReference type="OrthoDB" id="25911at2157"/>
<dbReference type="Proteomes" id="UP000198669">
    <property type="component" value="Unassembled WGS sequence"/>
</dbReference>
<evidence type="ECO:0000313" key="5">
    <source>
        <dbReference type="EMBL" id="SDW05919.1"/>
    </source>
</evidence>
<dbReference type="Gene3D" id="3.30.420.130">
    <property type="entry name" value="Dinitrogenase iron-molybdenum cofactor biosynthesis domain"/>
    <property type="match status" value="1"/>
</dbReference>
<dbReference type="InterPro" id="IPR036105">
    <property type="entry name" value="DiNase_FeMo-co_biosyn_sf"/>
</dbReference>
<keyword evidence="6" id="KW-1185">Reference proteome</keyword>
<feature type="compositionally biased region" description="Gly residues" evidence="1">
    <location>
        <begin position="120"/>
        <end position="130"/>
    </location>
</feature>
<dbReference type="PANTHER" id="PTHR42983:SF1">
    <property type="entry name" value="IRON-MOLYBDENUM PROTEIN"/>
    <property type="match status" value="1"/>
</dbReference>
<feature type="region of interest" description="Disordered" evidence="1">
    <location>
        <begin position="109"/>
        <end position="130"/>
    </location>
</feature>
<reference evidence="4 8" key="3">
    <citation type="submission" date="2018-10" db="EMBL/GenBank/DDBJ databases">
        <title>Cultivation of a novel Methanohalophilus strain from Kebrit Deep of the Red Sea and a genomic comparison of members of the genus Methanohalophilus.</title>
        <authorList>
            <person name="Guan Y."/>
            <person name="Ngugi D.K."/>
            <person name="Stingl U."/>
        </authorList>
    </citation>
    <scope>NUCLEOTIDE SEQUENCE [LARGE SCALE GENOMIC DNA]</scope>
    <source>
        <strain evidence="4 8">DSM 3094</strain>
    </source>
</reference>
<dbReference type="InterPro" id="IPR033913">
    <property type="entry name" value="MTH1175_dom"/>
</dbReference>
<evidence type="ECO:0000313" key="4">
    <source>
        <dbReference type="EMBL" id="RNI10727.1"/>
    </source>
</evidence>
<evidence type="ECO:0000259" key="2">
    <source>
        <dbReference type="Pfam" id="PF02579"/>
    </source>
</evidence>
<name>A0A1L3Q0K0_9EURY</name>
<protein>
    <submittedName>
        <fullName evidence="3">Dinitrogenase iron-molybdenum cofactor biosynthesis protein</fullName>
    </submittedName>
    <submittedName>
        <fullName evidence="5">Predicted Fe-Mo cluster-binding protein, NifX family</fullName>
    </submittedName>
</protein>
<dbReference type="RefSeq" id="WP_072560763.1">
    <property type="nucleotide sequence ID" value="NZ_CP017921.1"/>
</dbReference>
<evidence type="ECO:0000313" key="8">
    <source>
        <dbReference type="Proteomes" id="UP000267921"/>
    </source>
</evidence>
<dbReference type="CDD" id="cd00851">
    <property type="entry name" value="MTH1175"/>
    <property type="match status" value="1"/>
</dbReference>
<dbReference type="Pfam" id="PF02579">
    <property type="entry name" value="Nitro_FeMo-Co"/>
    <property type="match status" value="1"/>
</dbReference>
<sequence>MKICITSKGNEPDSDIEPRFGRAPYFIIADTENGEFETKENPAVSATGGAGIQAAQEVAKMKADVLITGNVGPNAYEVLSTAGIEVVTTSGVSVKEAIEQYNKGTLEKVSGPTAKAHAGMGRGQGRGGRK</sequence>
<gene>
    <name evidence="3" type="ORF">BHR79_02130</name>
    <name evidence="4" type="ORF">EFE40_00655</name>
    <name evidence="5" type="ORF">SAMN04515625_0251</name>
</gene>
<organism evidence="3 6">
    <name type="scientific">Methanohalophilus halophilus</name>
    <dbReference type="NCBI Taxonomy" id="2177"/>
    <lineage>
        <taxon>Archaea</taxon>
        <taxon>Methanobacteriati</taxon>
        <taxon>Methanobacteriota</taxon>
        <taxon>Stenosarchaea group</taxon>
        <taxon>Methanomicrobia</taxon>
        <taxon>Methanosarcinales</taxon>
        <taxon>Methanosarcinaceae</taxon>
        <taxon>Methanohalophilus</taxon>
    </lineage>
</organism>
<dbReference type="EMBL" id="FNMU01000001">
    <property type="protein sequence ID" value="SDW05919.1"/>
    <property type="molecule type" value="Genomic_DNA"/>
</dbReference>
<dbReference type="STRING" id="2177.BHR79_02130"/>
<dbReference type="PANTHER" id="PTHR42983">
    <property type="entry name" value="DINITROGENASE IRON-MOLYBDENUM COFACTOR PROTEIN-RELATED"/>
    <property type="match status" value="1"/>
</dbReference>
<dbReference type="Proteomes" id="UP000186879">
    <property type="component" value="Chromosome"/>
</dbReference>
<dbReference type="Proteomes" id="UP000267921">
    <property type="component" value="Unassembled WGS sequence"/>
</dbReference>
<feature type="domain" description="Dinitrogenase iron-molybdenum cofactor biosynthesis" evidence="2">
    <location>
        <begin position="13"/>
        <end position="102"/>
    </location>
</feature>
<dbReference type="KEGG" id="mhaz:BHR79_02130"/>
<dbReference type="SUPFAM" id="SSF53146">
    <property type="entry name" value="Nitrogenase accessory factor-like"/>
    <property type="match status" value="1"/>
</dbReference>
<dbReference type="EMBL" id="RJJG01000001">
    <property type="protein sequence ID" value="RNI10727.1"/>
    <property type="molecule type" value="Genomic_DNA"/>
</dbReference>
<evidence type="ECO:0000313" key="3">
    <source>
        <dbReference type="EMBL" id="APH38402.1"/>
    </source>
</evidence>
<accession>A0A1L3Q0K0</accession>
<reference evidence="5 7" key="2">
    <citation type="submission" date="2016-10" db="EMBL/GenBank/DDBJ databases">
        <authorList>
            <person name="de Groot N.N."/>
        </authorList>
    </citation>
    <scope>NUCLEOTIDE SEQUENCE [LARGE SCALE GENOMIC DNA]</scope>
    <source>
        <strain evidence="5 7">Z-7982</strain>
    </source>
</reference>
<proteinExistence type="predicted"/>
<dbReference type="InterPro" id="IPR003731">
    <property type="entry name" value="Di-Nase_FeMo-co_biosynth"/>
</dbReference>
<dbReference type="GeneID" id="30582518"/>
<evidence type="ECO:0000256" key="1">
    <source>
        <dbReference type="SAM" id="MobiDB-lite"/>
    </source>
</evidence>
<dbReference type="EMBL" id="CP017921">
    <property type="protein sequence ID" value="APH38402.1"/>
    <property type="molecule type" value="Genomic_DNA"/>
</dbReference>
<reference evidence="3 6" key="1">
    <citation type="submission" date="2016-10" db="EMBL/GenBank/DDBJ databases">
        <title>Methanohalophilus halophilus.</title>
        <authorList>
            <person name="L'haridon S."/>
        </authorList>
    </citation>
    <scope>NUCLEOTIDE SEQUENCE [LARGE SCALE GENOMIC DNA]</scope>
    <source>
        <strain evidence="3 6">Z-7982</strain>
    </source>
</reference>